<keyword evidence="8" id="KW-1185">Reference proteome</keyword>
<evidence type="ECO:0000256" key="4">
    <source>
        <dbReference type="ARBA" id="ARBA00022989"/>
    </source>
</evidence>
<gene>
    <name evidence="7" type="ORF">EUB48_01630</name>
</gene>
<dbReference type="OrthoDB" id="3460090at2"/>
<evidence type="ECO:0000256" key="1">
    <source>
        <dbReference type="ARBA" id="ARBA00004651"/>
    </source>
</evidence>
<keyword evidence="5 6" id="KW-0472">Membrane</keyword>
<evidence type="ECO:0000256" key="2">
    <source>
        <dbReference type="ARBA" id="ARBA00022475"/>
    </source>
</evidence>
<dbReference type="InterPro" id="IPR043428">
    <property type="entry name" value="LivM-like"/>
</dbReference>
<feature type="transmembrane region" description="Helical" evidence="6">
    <location>
        <begin position="171"/>
        <end position="190"/>
    </location>
</feature>
<dbReference type="GO" id="GO:0005886">
    <property type="term" value="C:plasma membrane"/>
    <property type="evidence" value="ECO:0007669"/>
    <property type="project" value="UniProtKB-SubCell"/>
</dbReference>
<evidence type="ECO:0000313" key="7">
    <source>
        <dbReference type="EMBL" id="QDL36138.1"/>
    </source>
</evidence>
<accession>A0A515D6X6</accession>
<dbReference type="KEGG" id="rhf:EUB48_01630"/>
<proteinExistence type="predicted"/>
<sequence>MMPRWLHPPRPPLPNDRWQPLEIVFWLAPVAAYFLFPGYLSLMSQTLIIGLFALSLDLILGYAGIVSLGHAAFFGLGAYTAGLLAAHGWTEPLLGLLAAAALAALFGFLTSFLVVPGQDLTRLMVTLGISLMLFEAANKATSLTGGVDGLSGIVAGKVLGVFGFDLYGKTAYWYSLIVLFVLFVVLRRLVNSPFGLSLTGIREGGKRMPAIGANVPQRLSVVFTVGAAVAGVAGALLAQTTQFVGLDTLGFSRSADLLIMLVLGGAGRLYGALVGAAVFMLAQSYISDLNPVYWQFWLGLLLVVIVLFARGGILGGLDKIRQRLSRPAPATRQPP</sequence>
<dbReference type="PANTHER" id="PTHR30482:SF17">
    <property type="entry name" value="ABC TRANSPORTER ATP-BINDING PROTEIN"/>
    <property type="match status" value="1"/>
</dbReference>
<dbReference type="RefSeq" id="WP_142817302.1">
    <property type="nucleotide sequence ID" value="NZ_CP035503.1"/>
</dbReference>
<name>A0A515D6X6_9BURK</name>
<dbReference type="PANTHER" id="PTHR30482">
    <property type="entry name" value="HIGH-AFFINITY BRANCHED-CHAIN AMINO ACID TRANSPORT SYSTEM PERMEASE"/>
    <property type="match status" value="1"/>
</dbReference>
<keyword evidence="2" id="KW-1003">Cell membrane</keyword>
<feature type="transmembrane region" description="Helical" evidence="6">
    <location>
        <begin position="258"/>
        <end position="282"/>
    </location>
</feature>
<keyword evidence="4 6" id="KW-1133">Transmembrane helix</keyword>
<reference evidence="7 8" key="1">
    <citation type="submission" date="2019-01" db="EMBL/GenBank/DDBJ databases">
        <title>Genomic insights into a novel species Rhodoferax sp.</title>
        <authorList>
            <person name="Jin L."/>
        </authorList>
    </citation>
    <scope>NUCLEOTIDE SEQUENCE [LARGE SCALE GENOMIC DNA]</scope>
    <source>
        <strain evidence="7 8">CHu59-6-5</strain>
    </source>
</reference>
<evidence type="ECO:0000256" key="6">
    <source>
        <dbReference type="SAM" id="Phobius"/>
    </source>
</evidence>
<dbReference type="Proteomes" id="UP000316798">
    <property type="component" value="Chromosome"/>
</dbReference>
<protein>
    <submittedName>
        <fullName evidence="7">Branched-chain amino acid ABC transporter permease</fullName>
    </submittedName>
</protein>
<dbReference type="CDD" id="cd06581">
    <property type="entry name" value="TM_PBP1_LivM_like"/>
    <property type="match status" value="1"/>
</dbReference>
<dbReference type="GO" id="GO:0015658">
    <property type="term" value="F:branched-chain amino acid transmembrane transporter activity"/>
    <property type="evidence" value="ECO:0007669"/>
    <property type="project" value="InterPro"/>
</dbReference>
<evidence type="ECO:0000256" key="3">
    <source>
        <dbReference type="ARBA" id="ARBA00022692"/>
    </source>
</evidence>
<evidence type="ECO:0000313" key="8">
    <source>
        <dbReference type="Proteomes" id="UP000316798"/>
    </source>
</evidence>
<evidence type="ECO:0000256" key="5">
    <source>
        <dbReference type="ARBA" id="ARBA00023136"/>
    </source>
</evidence>
<comment type="subcellular location">
    <subcellularLocation>
        <location evidence="1">Cell membrane</location>
        <topology evidence="1">Multi-pass membrane protein</topology>
    </subcellularLocation>
</comment>
<feature type="transmembrane region" description="Helical" evidence="6">
    <location>
        <begin position="20"/>
        <end position="40"/>
    </location>
</feature>
<feature type="transmembrane region" description="Helical" evidence="6">
    <location>
        <begin position="93"/>
        <end position="115"/>
    </location>
</feature>
<feature type="transmembrane region" description="Helical" evidence="6">
    <location>
        <begin position="219"/>
        <end position="238"/>
    </location>
</feature>
<organism evidence="7 8">
    <name type="scientific">Rhodoferax sediminis</name>
    <dbReference type="NCBI Taxonomy" id="2509614"/>
    <lineage>
        <taxon>Bacteria</taxon>
        <taxon>Pseudomonadati</taxon>
        <taxon>Pseudomonadota</taxon>
        <taxon>Betaproteobacteria</taxon>
        <taxon>Burkholderiales</taxon>
        <taxon>Comamonadaceae</taxon>
        <taxon>Rhodoferax</taxon>
    </lineage>
</organism>
<dbReference type="AlphaFoldDB" id="A0A515D6X6"/>
<keyword evidence="3 6" id="KW-0812">Transmembrane</keyword>
<dbReference type="Pfam" id="PF02653">
    <property type="entry name" value="BPD_transp_2"/>
    <property type="match status" value="1"/>
</dbReference>
<feature type="transmembrane region" description="Helical" evidence="6">
    <location>
        <begin position="47"/>
        <end position="73"/>
    </location>
</feature>
<feature type="transmembrane region" description="Helical" evidence="6">
    <location>
        <begin position="294"/>
        <end position="317"/>
    </location>
</feature>
<dbReference type="InterPro" id="IPR001851">
    <property type="entry name" value="ABC_transp_permease"/>
</dbReference>
<dbReference type="EMBL" id="CP035503">
    <property type="protein sequence ID" value="QDL36138.1"/>
    <property type="molecule type" value="Genomic_DNA"/>
</dbReference>